<feature type="region of interest" description="Disordered" evidence="3">
    <location>
        <begin position="1"/>
        <end position="28"/>
    </location>
</feature>
<dbReference type="SUPFAM" id="SSF82185">
    <property type="entry name" value="Histone H3 K4-specific methyltransferase SET7/9 N-terminal domain"/>
    <property type="match status" value="2"/>
</dbReference>
<dbReference type="Gene3D" id="2.20.110.10">
    <property type="entry name" value="Histone H3 K4-specific methyltransferase SET7/9 N-terminal domain"/>
    <property type="match status" value="2"/>
</dbReference>
<keyword evidence="6" id="KW-1185">Reference proteome</keyword>
<dbReference type="InterPro" id="IPR003010">
    <property type="entry name" value="C-N_Hydrolase"/>
</dbReference>
<feature type="region of interest" description="Disordered" evidence="3">
    <location>
        <begin position="440"/>
        <end position="460"/>
    </location>
</feature>
<reference evidence="6" key="1">
    <citation type="submission" date="2014-09" db="EMBL/GenBank/DDBJ databases">
        <authorList>
            <person name="Sharma Rahul"/>
            <person name="Thines Marco"/>
        </authorList>
    </citation>
    <scope>NUCLEOTIDE SEQUENCE [LARGE SCALE GENOMIC DNA]</scope>
</reference>
<evidence type="ECO:0000256" key="3">
    <source>
        <dbReference type="SAM" id="MobiDB-lite"/>
    </source>
</evidence>
<dbReference type="Gene3D" id="3.60.110.10">
    <property type="entry name" value="Carbon-nitrogen hydrolase"/>
    <property type="match status" value="1"/>
</dbReference>
<evidence type="ECO:0000313" key="6">
    <source>
        <dbReference type="Proteomes" id="UP000054928"/>
    </source>
</evidence>
<dbReference type="Pfam" id="PF02493">
    <property type="entry name" value="MORN"/>
    <property type="match status" value="6"/>
</dbReference>
<sequence length="680" mass="77006">MHTSFRINASTGATMSTTSTNISAPGLRPPSITVERMTTVAATQMSCSNPEENIKKAESLFSYFSIELSASNFQLATTLEESALVQGMALLAKELHVVIPISFFERYRNSYYNSCAIIDADGTVLGVVRKMHIGDRLGYNEKYYFTPSDDEFKVWNTRYGKIGVAIGSDQWYPEVARSLVIHGAELLLYPCAMGSNRYDPNFDARDQWQRVMQGHAAASMVPVICSNRVGTEIIDGIQVTFVGSSFIAGQTGELLKIADRESEGVLVESFDLEKFHIRRASWGLVRDRRPHLYGAILTRDGKSVAYISSVMSTRVQHGLKLHTDRRDDKLSASRLRERLAARNGPRHSVYWVHRKEGEVTPSSYTNVMEATNMAASIDKVEYTMLGKYTGDWKDGQKHGYGALVYANGNKYEGEWVMNRREGHGIYWINEKKRLRKQYSGEWSHDQRNGRDQSVYDGEWKNNERSGRGTHYLANGDRYEGQWLNDMKEGPGRYFYKATRKVYEGEWINGAPKCGIYYDDTKCDDETENYNTFQLPNLELVCPDQVLNNSITSIRQNYGCELSDNLTDVVNTPQNLLFSEFDSDGVKFDDQMLRVIQHEFAVLLAAENSNYEVSNDCISCAHLSKLIKALQFDVSDEELDEFLLEIGATEDTLVSLNECVDILSLLMESQEVVDDINITKK</sequence>
<dbReference type="PANTHER" id="PTHR43674:SF16">
    <property type="entry name" value="CARBON-NITROGEN FAMILY, PUTATIVE (AFU_ORTHOLOGUE AFUA_5G02350)-RELATED"/>
    <property type="match status" value="1"/>
</dbReference>
<dbReference type="Proteomes" id="UP000054928">
    <property type="component" value="Unassembled WGS sequence"/>
</dbReference>
<evidence type="ECO:0000313" key="5">
    <source>
        <dbReference type="EMBL" id="CEG49673.1"/>
    </source>
</evidence>
<accession>A0A0P1B5Q7</accession>
<dbReference type="RefSeq" id="XP_024586042.1">
    <property type="nucleotide sequence ID" value="XM_024720887.1"/>
</dbReference>
<dbReference type="InterPro" id="IPR003409">
    <property type="entry name" value="MORN"/>
</dbReference>
<evidence type="ECO:0000256" key="2">
    <source>
        <dbReference type="ARBA" id="ARBA00022801"/>
    </source>
</evidence>
<dbReference type="PROSITE" id="PS50263">
    <property type="entry name" value="CN_HYDROLASE"/>
    <property type="match status" value="1"/>
</dbReference>
<dbReference type="AlphaFoldDB" id="A0A0P1B5Q7"/>
<dbReference type="GeneID" id="36402480"/>
<feature type="domain" description="CN hydrolase" evidence="4">
    <location>
        <begin position="38"/>
        <end position="272"/>
    </location>
</feature>
<name>A0A0P1B5Q7_PLAHL</name>
<protein>
    <submittedName>
        <fullName evidence="5">N-carbamoylputrescine amidase</fullName>
    </submittedName>
</protein>
<dbReference type="Pfam" id="PF00795">
    <property type="entry name" value="CN_hydrolase"/>
    <property type="match status" value="1"/>
</dbReference>
<dbReference type="InterPro" id="IPR050345">
    <property type="entry name" value="Aliph_Amidase/BUP"/>
</dbReference>
<keyword evidence="2" id="KW-0378">Hydrolase</keyword>
<dbReference type="CDD" id="cd07573">
    <property type="entry name" value="CPA"/>
    <property type="match status" value="1"/>
</dbReference>
<evidence type="ECO:0000259" key="4">
    <source>
        <dbReference type="PROSITE" id="PS50263"/>
    </source>
</evidence>
<dbReference type="OrthoDB" id="412018at2759"/>
<dbReference type="GO" id="GO:0016811">
    <property type="term" value="F:hydrolase activity, acting on carbon-nitrogen (but not peptide) bonds, in linear amides"/>
    <property type="evidence" value="ECO:0007669"/>
    <property type="project" value="TreeGrafter"/>
</dbReference>
<keyword evidence="1" id="KW-0677">Repeat</keyword>
<dbReference type="EMBL" id="CCYD01003090">
    <property type="protein sequence ID" value="CEG49673.1"/>
    <property type="molecule type" value="Genomic_DNA"/>
</dbReference>
<feature type="compositionally biased region" description="Low complexity" evidence="3">
    <location>
        <begin position="9"/>
        <end position="20"/>
    </location>
</feature>
<dbReference type="STRING" id="4781.A0A0P1B5Q7"/>
<dbReference type="SUPFAM" id="SSF56317">
    <property type="entry name" value="Carbon-nitrogen hydrolase"/>
    <property type="match status" value="1"/>
</dbReference>
<dbReference type="InterPro" id="IPR036526">
    <property type="entry name" value="C-N_Hydrolase_sf"/>
</dbReference>
<proteinExistence type="predicted"/>
<dbReference type="PANTHER" id="PTHR43674">
    <property type="entry name" value="NITRILASE C965.09-RELATED"/>
    <property type="match status" value="1"/>
</dbReference>
<dbReference type="SMART" id="SM00698">
    <property type="entry name" value="MORN"/>
    <property type="match status" value="4"/>
</dbReference>
<organism evidence="5 6">
    <name type="scientific">Plasmopara halstedii</name>
    <name type="common">Downy mildew of sunflower</name>
    <dbReference type="NCBI Taxonomy" id="4781"/>
    <lineage>
        <taxon>Eukaryota</taxon>
        <taxon>Sar</taxon>
        <taxon>Stramenopiles</taxon>
        <taxon>Oomycota</taxon>
        <taxon>Peronosporomycetes</taxon>
        <taxon>Peronosporales</taxon>
        <taxon>Peronosporaceae</taxon>
        <taxon>Plasmopara</taxon>
    </lineage>
</organism>
<evidence type="ECO:0000256" key="1">
    <source>
        <dbReference type="ARBA" id="ARBA00022737"/>
    </source>
</evidence>